<dbReference type="InterPro" id="IPR011330">
    <property type="entry name" value="Glyco_hydro/deAcase_b/a-brl"/>
</dbReference>
<evidence type="ECO:0000256" key="4">
    <source>
        <dbReference type="ARBA" id="ARBA00018477"/>
    </source>
</evidence>
<proteinExistence type="inferred from homology"/>
<protein>
    <recommendedName>
        <fullName evidence="4">Carbohydrate deacetylase</fullName>
    </recommendedName>
</protein>
<dbReference type="AlphaFoldDB" id="A0A8S4Q7B1"/>
<dbReference type="PANTHER" id="PTHR31609:SF1">
    <property type="entry name" value="CARBOHYDRATE DEACETYLASE"/>
    <property type="match status" value="1"/>
</dbReference>
<dbReference type="GO" id="GO:0016787">
    <property type="term" value="F:hydrolase activity"/>
    <property type="evidence" value="ECO:0007669"/>
    <property type="project" value="UniProtKB-KW"/>
</dbReference>
<dbReference type="EMBL" id="CAIIXF020000012">
    <property type="protein sequence ID" value="CAH1802083.1"/>
    <property type="molecule type" value="Genomic_DNA"/>
</dbReference>
<reference evidence="9" key="1">
    <citation type="submission" date="2022-03" db="EMBL/GenBank/DDBJ databases">
        <authorList>
            <person name="Martin C."/>
        </authorList>
    </citation>
    <scope>NUCLEOTIDE SEQUENCE</scope>
</reference>
<gene>
    <name evidence="9" type="ORF">OFUS_LOCUS25799</name>
</gene>
<evidence type="ECO:0000256" key="6">
    <source>
        <dbReference type="ARBA" id="ARBA00022801"/>
    </source>
</evidence>
<keyword evidence="8" id="KW-0119">Carbohydrate metabolism</keyword>
<dbReference type="PANTHER" id="PTHR31609">
    <property type="entry name" value="YDJC DEACETYLASE FAMILY MEMBER"/>
    <property type="match status" value="1"/>
</dbReference>
<evidence type="ECO:0000256" key="8">
    <source>
        <dbReference type="ARBA" id="ARBA00023277"/>
    </source>
</evidence>
<dbReference type="GO" id="GO:0046872">
    <property type="term" value="F:metal ion binding"/>
    <property type="evidence" value="ECO:0007669"/>
    <property type="project" value="UniProtKB-KW"/>
</dbReference>
<comment type="function">
    <text evidence="2">Probably catalyzes the deacetylation of acetylated carbohydrates an important step in the degradation of oligosaccharides.</text>
</comment>
<evidence type="ECO:0000256" key="3">
    <source>
        <dbReference type="ARBA" id="ARBA00008843"/>
    </source>
</evidence>
<dbReference type="OrthoDB" id="8908051at2759"/>
<dbReference type="Proteomes" id="UP000749559">
    <property type="component" value="Unassembled WGS sequence"/>
</dbReference>
<evidence type="ECO:0000256" key="5">
    <source>
        <dbReference type="ARBA" id="ARBA00022723"/>
    </source>
</evidence>
<comment type="cofactor">
    <cofactor evidence="1">
        <name>Mg(2+)</name>
        <dbReference type="ChEBI" id="CHEBI:18420"/>
    </cofactor>
</comment>
<keyword evidence="6" id="KW-0378">Hydrolase</keyword>
<evidence type="ECO:0000256" key="1">
    <source>
        <dbReference type="ARBA" id="ARBA00001946"/>
    </source>
</evidence>
<keyword evidence="7" id="KW-0460">Magnesium</keyword>
<comment type="similarity">
    <text evidence="3">Belongs to the YdjC deacetylase family.</text>
</comment>
<comment type="caution">
    <text evidence="9">The sequence shown here is derived from an EMBL/GenBank/DDBJ whole genome shotgun (WGS) entry which is preliminary data.</text>
</comment>
<organism evidence="9 10">
    <name type="scientific">Owenia fusiformis</name>
    <name type="common">Polychaete worm</name>
    <dbReference type="NCBI Taxonomy" id="6347"/>
    <lineage>
        <taxon>Eukaryota</taxon>
        <taxon>Metazoa</taxon>
        <taxon>Spiralia</taxon>
        <taxon>Lophotrochozoa</taxon>
        <taxon>Annelida</taxon>
        <taxon>Polychaeta</taxon>
        <taxon>Sedentaria</taxon>
        <taxon>Canalipalpata</taxon>
        <taxon>Sabellida</taxon>
        <taxon>Oweniida</taxon>
        <taxon>Oweniidae</taxon>
        <taxon>Owenia</taxon>
    </lineage>
</organism>
<evidence type="ECO:0000256" key="2">
    <source>
        <dbReference type="ARBA" id="ARBA00003451"/>
    </source>
</evidence>
<accession>A0A8S4Q7B1</accession>
<dbReference type="Gene3D" id="3.20.20.370">
    <property type="entry name" value="Glycoside hydrolase/deacetylase"/>
    <property type="match status" value="1"/>
</dbReference>
<sequence>MLPFQSVPANMPCKLIINADDFGYCTDRNRGILEAFKDGAITSATVLINARDTSEAITIATQHNIPIGLHLNLTEGYPVSVTSRSLTDPSSGAFLGKSGIREALLENKINFDEVKDEIEEQIKLFVDLKGELPTHMDGHQHVQVLPGICGTLAECMVKYGIKKTRVPYEVVLGSSGWIDKPQFQFYQSVNKDAELAESVFRNKGINFTHGFVGMTTMGSDMTTERLKHAIQTTWQQLHQENNDAQKFQQEYTVAQKDNPIQDDIFIELMVHVGYPSNQSNIIWSSMQNKNGVTYKNEPIRNKNDGPDEFSLSADRIHEKNILSSKNMKEFYKDNNIEMASFIDLI</sequence>
<keyword evidence="10" id="KW-1185">Reference proteome</keyword>
<evidence type="ECO:0000313" key="10">
    <source>
        <dbReference type="Proteomes" id="UP000749559"/>
    </source>
</evidence>
<dbReference type="GO" id="GO:0005975">
    <property type="term" value="P:carbohydrate metabolic process"/>
    <property type="evidence" value="ECO:0007669"/>
    <property type="project" value="InterPro"/>
</dbReference>
<evidence type="ECO:0000313" key="9">
    <source>
        <dbReference type="EMBL" id="CAH1802083.1"/>
    </source>
</evidence>
<evidence type="ECO:0000256" key="7">
    <source>
        <dbReference type="ARBA" id="ARBA00022842"/>
    </source>
</evidence>
<dbReference type="GO" id="GO:0019213">
    <property type="term" value="F:deacetylase activity"/>
    <property type="evidence" value="ECO:0007669"/>
    <property type="project" value="TreeGrafter"/>
</dbReference>
<dbReference type="SUPFAM" id="SSF88713">
    <property type="entry name" value="Glycoside hydrolase/deacetylase"/>
    <property type="match status" value="1"/>
</dbReference>
<dbReference type="InterPro" id="IPR006879">
    <property type="entry name" value="YdjC-like"/>
</dbReference>
<keyword evidence="5" id="KW-0479">Metal-binding</keyword>
<name>A0A8S4Q7B1_OWEFU</name>
<dbReference type="Pfam" id="PF04794">
    <property type="entry name" value="YdjC"/>
    <property type="match status" value="1"/>
</dbReference>